<evidence type="ECO:0000313" key="4">
    <source>
        <dbReference type="EMBL" id="KAI5617220.1"/>
    </source>
</evidence>
<keyword evidence="5" id="KW-1185">Reference proteome</keyword>
<evidence type="ECO:0000256" key="2">
    <source>
        <dbReference type="SAM" id="SignalP"/>
    </source>
</evidence>
<protein>
    <submittedName>
        <fullName evidence="4">Chemokine CCL-C25a</fullName>
    </submittedName>
</protein>
<dbReference type="InterPro" id="IPR036048">
    <property type="entry name" value="Interleukin_8-like_sf"/>
</dbReference>
<comment type="caution">
    <text evidence="4">The sequence shown here is derived from an EMBL/GenBank/DDBJ whole genome shotgun (WGS) entry which is preliminary data.</text>
</comment>
<evidence type="ECO:0000313" key="5">
    <source>
        <dbReference type="Proteomes" id="UP001205998"/>
    </source>
</evidence>
<dbReference type="Gene3D" id="2.40.50.40">
    <property type="match status" value="1"/>
</dbReference>
<evidence type="ECO:0000259" key="3">
    <source>
        <dbReference type="Pfam" id="PF00048"/>
    </source>
</evidence>
<dbReference type="Proteomes" id="UP001205998">
    <property type="component" value="Unassembled WGS sequence"/>
</dbReference>
<evidence type="ECO:0000256" key="1">
    <source>
        <dbReference type="ARBA" id="ARBA00022514"/>
    </source>
</evidence>
<dbReference type="SUPFAM" id="SSF54117">
    <property type="entry name" value="Interleukin 8-like chemokines"/>
    <property type="match status" value="1"/>
</dbReference>
<accession>A0AAD5AJF8</accession>
<name>A0AAD5AJF8_SILAS</name>
<dbReference type="InterPro" id="IPR001811">
    <property type="entry name" value="Chemokine_IL8-like_dom"/>
</dbReference>
<dbReference type="GO" id="GO:0008009">
    <property type="term" value="F:chemokine activity"/>
    <property type="evidence" value="ECO:0007669"/>
    <property type="project" value="InterPro"/>
</dbReference>
<dbReference type="Pfam" id="PF00048">
    <property type="entry name" value="IL8"/>
    <property type="match status" value="1"/>
</dbReference>
<dbReference type="AlphaFoldDB" id="A0AAD5AJF8"/>
<reference evidence="4" key="1">
    <citation type="submission" date="2018-07" db="EMBL/GenBank/DDBJ databases">
        <title>Comparative genomics of catfishes provides insights into carnivory and benthic adaptation.</title>
        <authorList>
            <person name="Zhang Y."/>
            <person name="Wang D."/>
            <person name="Peng Z."/>
            <person name="Zheng S."/>
            <person name="Shao F."/>
            <person name="Tao W."/>
        </authorList>
    </citation>
    <scope>NUCLEOTIDE SEQUENCE</scope>
    <source>
        <strain evidence="4">Chongqing</strain>
    </source>
</reference>
<dbReference type="EMBL" id="MU551706">
    <property type="protein sequence ID" value="KAI5617220.1"/>
    <property type="molecule type" value="Genomic_DNA"/>
</dbReference>
<sequence length="81" mass="8987">MKMSFVFLLLGFVLIMANDSDATAQVLINPNLCCSSYFDGNIPPKLIVKVEKTGQRCVKRGFMITTTRQQLCVRKVSATGK</sequence>
<gene>
    <name evidence="4" type="ORF">C0J50_23165</name>
</gene>
<feature type="chain" id="PRO_5042229666" evidence="2">
    <location>
        <begin position="25"/>
        <end position="81"/>
    </location>
</feature>
<keyword evidence="1" id="KW-0202">Cytokine</keyword>
<dbReference type="GO" id="GO:0005615">
    <property type="term" value="C:extracellular space"/>
    <property type="evidence" value="ECO:0007669"/>
    <property type="project" value="UniProtKB-KW"/>
</dbReference>
<proteinExistence type="predicted"/>
<feature type="signal peptide" evidence="2">
    <location>
        <begin position="1"/>
        <end position="24"/>
    </location>
</feature>
<organism evidence="4 5">
    <name type="scientific">Silurus asotus</name>
    <name type="common">Amur catfish</name>
    <name type="synonym">Parasilurus asotus</name>
    <dbReference type="NCBI Taxonomy" id="30991"/>
    <lineage>
        <taxon>Eukaryota</taxon>
        <taxon>Metazoa</taxon>
        <taxon>Chordata</taxon>
        <taxon>Craniata</taxon>
        <taxon>Vertebrata</taxon>
        <taxon>Euteleostomi</taxon>
        <taxon>Actinopterygii</taxon>
        <taxon>Neopterygii</taxon>
        <taxon>Teleostei</taxon>
        <taxon>Ostariophysi</taxon>
        <taxon>Siluriformes</taxon>
        <taxon>Siluridae</taxon>
        <taxon>Silurus</taxon>
    </lineage>
</organism>
<feature type="domain" description="Chemokine interleukin-8-like" evidence="3">
    <location>
        <begin position="33"/>
        <end position="74"/>
    </location>
</feature>
<dbReference type="GO" id="GO:0006955">
    <property type="term" value="P:immune response"/>
    <property type="evidence" value="ECO:0007669"/>
    <property type="project" value="InterPro"/>
</dbReference>
<keyword evidence="2" id="KW-0732">Signal</keyword>